<gene>
    <name evidence="4" type="ORF">KXQ929_LOCUS41491</name>
</gene>
<dbReference type="EMBL" id="CAJOBB010009359">
    <property type="protein sequence ID" value="CAF4226484.1"/>
    <property type="molecule type" value="Genomic_DNA"/>
</dbReference>
<name>A0A820D5A5_9BILA</name>
<feature type="non-terminal residue" evidence="4">
    <location>
        <position position="1"/>
    </location>
</feature>
<dbReference type="InterPro" id="IPR035500">
    <property type="entry name" value="NHR-like_dom_sf"/>
</dbReference>
<sequence>GSPRNLGTTDIDQICDEPLTIFAAQNVYVELLWRYILSRSASEQNAVKFYSRLITCILYWKKLSACVDEYVDNLASELKQMNPLMQDMWPKPAEVEDITDINVAKKIII</sequence>
<keyword evidence="1" id="KW-0805">Transcription regulation</keyword>
<comment type="caution">
    <text evidence="4">The sequence shown here is derived from an EMBL/GenBank/DDBJ whole genome shotgun (WGS) entry which is preliminary data.</text>
</comment>
<keyword evidence="2" id="KW-0804">Transcription</keyword>
<evidence type="ECO:0000313" key="4">
    <source>
        <dbReference type="EMBL" id="CAF4226484.1"/>
    </source>
</evidence>
<evidence type="ECO:0000313" key="5">
    <source>
        <dbReference type="Proteomes" id="UP000663868"/>
    </source>
</evidence>
<dbReference type="AlphaFoldDB" id="A0A820D5A5"/>
<keyword evidence="3" id="KW-0675">Receptor</keyword>
<reference evidence="4" key="1">
    <citation type="submission" date="2021-02" db="EMBL/GenBank/DDBJ databases">
        <authorList>
            <person name="Nowell W R."/>
        </authorList>
    </citation>
    <scope>NUCLEOTIDE SEQUENCE</scope>
</reference>
<accession>A0A820D5A5</accession>
<dbReference type="Proteomes" id="UP000663868">
    <property type="component" value="Unassembled WGS sequence"/>
</dbReference>
<evidence type="ECO:0000256" key="1">
    <source>
        <dbReference type="ARBA" id="ARBA00023015"/>
    </source>
</evidence>
<evidence type="ECO:0000256" key="3">
    <source>
        <dbReference type="ARBA" id="ARBA00023170"/>
    </source>
</evidence>
<dbReference type="Gene3D" id="1.10.565.10">
    <property type="entry name" value="Retinoid X Receptor"/>
    <property type="match status" value="1"/>
</dbReference>
<proteinExistence type="predicted"/>
<evidence type="ECO:0000256" key="2">
    <source>
        <dbReference type="ARBA" id="ARBA00023163"/>
    </source>
</evidence>
<protein>
    <submittedName>
        <fullName evidence="4">Uncharacterized protein</fullName>
    </submittedName>
</protein>
<organism evidence="4 5">
    <name type="scientific">Adineta steineri</name>
    <dbReference type="NCBI Taxonomy" id="433720"/>
    <lineage>
        <taxon>Eukaryota</taxon>
        <taxon>Metazoa</taxon>
        <taxon>Spiralia</taxon>
        <taxon>Gnathifera</taxon>
        <taxon>Rotifera</taxon>
        <taxon>Eurotatoria</taxon>
        <taxon>Bdelloidea</taxon>
        <taxon>Adinetida</taxon>
        <taxon>Adinetidae</taxon>
        <taxon>Adineta</taxon>
    </lineage>
</organism>